<dbReference type="PANTHER" id="PTHR31284:SF19">
    <property type="entry name" value="VEGETATIVE STORAGE PROTEIN 1-RELATED"/>
    <property type="match status" value="1"/>
</dbReference>
<organism evidence="7 8">
    <name type="scientific">Ficus carica</name>
    <name type="common">Common fig</name>
    <dbReference type="NCBI Taxonomy" id="3494"/>
    <lineage>
        <taxon>Eukaryota</taxon>
        <taxon>Viridiplantae</taxon>
        <taxon>Streptophyta</taxon>
        <taxon>Embryophyta</taxon>
        <taxon>Tracheophyta</taxon>
        <taxon>Spermatophyta</taxon>
        <taxon>Magnoliopsida</taxon>
        <taxon>eudicotyledons</taxon>
        <taxon>Gunneridae</taxon>
        <taxon>Pentapetalae</taxon>
        <taxon>rosids</taxon>
        <taxon>fabids</taxon>
        <taxon>Rosales</taxon>
        <taxon>Moraceae</taxon>
        <taxon>Ficeae</taxon>
        <taxon>Ficus</taxon>
    </lineage>
</organism>
<comment type="function">
    <text evidence="1 5">May function as somatic storage protein during early seedling development.</text>
</comment>
<keyword evidence="2 6" id="KW-0732">Signal</keyword>
<evidence type="ECO:0000256" key="5">
    <source>
        <dbReference type="PIRNR" id="PIRNR002674"/>
    </source>
</evidence>
<dbReference type="Proteomes" id="UP001187192">
    <property type="component" value="Unassembled WGS sequence"/>
</dbReference>
<evidence type="ECO:0000313" key="7">
    <source>
        <dbReference type="EMBL" id="GMN37110.1"/>
    </source>
</evidence>
<dbReference type="PIRSF" id="PIRSF002674">
    <property type="entry name" value="VSP"/>
    <property type="match status" value="1"/>
</dbReference>
<gene>
    <name evidence="7" type="ORF">TIFTF001_006543</name>
</gene>
<evidence type="ECO:0000256" key="4">
    <source>
        <dbReference type="ARBA" id="ARBA00023180"/>
    </source>
</evidence>
<evidence type="ECO:0000313" key="8">
    <source>
        <dbReference type="Proteomes" id="UP001187192"/>
    </source>
</evidence>
<dbReference type="EMBL" id="BTGU01000006">
    <property type="protein sequence ID" value="GMN37110.1"/>
    <property type="molecule type" value="Genomic_DNA"/>
</dbReference>
<dbReference type="Pfam" id="PF03767">
    <property type="entry name" value="Acid_phosphat_B"/>
    <property type="match status" value="1"/>
</dbReference>
<keyword evidence="3 5" id="KW-0758">Storage protein</keyword>
<evidence type="ECO:0000256" key="3">
    <source>
        <dbReference type="ARBA" id="ARBA00022761"/>
    </source>
</evidence>
<name>A0AA87ZRG2_FICCA</name>
<evidence type="ECO:0000256" key="1">
    <source>
        <dbReference type="ARBA" id="ARBA00002410"/>
    </source>
</evidence>
<dbReference type="PANTHER" id="PTHR31284">
    <property type="entry name" value="ACID PHOSPHATASE-LIKE PROTEIN"/>
    <property type="match status" value="1"/>
</dbReference>
<proteinExistence type="inferred from homology"/>
<keyword evidence="4" id="KW-0325">Glycoprotein</keyword>
<dbReference type="InterPro" id="IPR023214">
    <property type="entry name" value="HAD_sf"/>
</dbReference>
<dbReference type="InterPro" id="IPR010028">
    <property type="entry name" value="Acid_phosphatase_pln"/>
</dbReference>
<dbReference type="NCBIfam" id="TIGR01675">
    <property type="entry name" value="plant-AP"/>
    <property type="match status" value="1"/>
</dbReference>
<dbReference type="InterPro" id="IPR036412">
    <property type="entry name" value="HAD-like_sf"/>
</dbReference>
<protein>
    <recommendedName>
        <fullName evidence="9">Acid phosphatase</fullName>
    </recommendedName>
</protein>
<dbReference type="GO" id="GO:0003993">
    <property type="term" value="F:acid phosphatase activity"/>
    <property type="evidence" value="ECO:0007669"/>
    <property type="project" value="InterPro"/>
</dbReference>
<feature type="chain" id="PRO_5041643620" description="Acid phosphatase" evidence="6">
    <location>
        <begin position="19"/>
        <end position="261"/>
    </location>
</feature>
<comment type="caution">
    <text evidence="7">The sequence shown here is derived from an EMBL/GenBank/DDBJ whole genome shotgun (WGS) entry which is preliminary data.</text>
</comment>
<evidence type="ECO:0008006" key="9">
    <source>
        <dbReference type="Google" id="ProtNLM"/>
    </source>
</evidence>
<dbReference type="AlphaFoldDB" id="A0AA87ZRG2"/>
<keyword evidence="8" id="KW-1185">Reference proteome</keyword>
<dbReference type="SUPFAM" id="SSF56784">
    <property type="entry name" value="HAD-like"/>
    <property type="match status" value="1"/>
</dbReference>
<feature type="signal peptide" evidence="6">
    <location>
        <begin position="1"/>
        <end position="18"/>
    </location>
</feature>
<dbReference type="GO" id="GO:0045735">
    <property type="term" value="F:nutrient reservoir activity"/>
    <property type="evidence" value="ECO:0007669"/>
    <property type="project" value="UniProtKB-UniRule"/>
</dbReference>
<comment type="similarity">
    <text evidence="5">Belongs to the APS1/VSP family.</text>
</comment>
<dbReference type="InterPro" id="IPR005519">
    <property type="entry name" value="Acid_phosphat_B-like"/>
</dbReference>
<dbReference type="Gene3D" id="3.40.50.1000">
    <property type="entry name" value="HAD superfamily/HAD-like"/>
    <property type="match status" value="1"/>
</dbReference>
<dbReference type="CDD" id="cd07535">
    <property type="entry name" value="HAD_VSP"/>
    <property type="match status" value="1"/>
</dbReference>
<reference evidence="7" key="1">
    <citation type="submission" date="2023-07" db="EMBL/GenBank/DDBJ databases">
        <title>draft genome sequence of fig (Ficus carica).</title>
        <authorList>
            <person name="Takahashi T."/>
            <person name="Nishimura K."/>
        </authorList>
    </citation>
    <scope>NUCLEOTIDE SEQUENCE</scope>
</reference>
<accession>A0AA87ZRG2</accession>
<sequence length="261" mass="29622">MLLFFFLVTLLGATTAQAGGFDYPVITNQIHLLRPKLGAGGSFIDGVSCLSWRFGVETNNIIDWKTVPEECEDYVGNYMLGDQYRNDSQVVTREAFRYAKSLNLTNDGKNVWVFDIDETTLSNLPYYAKHGFGAEPYNETSYDEWVAEEKAPALPESLKLYKKLRSFGIKIVFLTGRKENTRTATENNLKSVGYQTWEQLILKPSEYSGTSVEYKSGERKKLEEEGGYRIVGNMGDQWSDLLGTNPGIRTFKLPDPMYYIS</sequence>
<evidence type="ECO:0000256" key="2">
    <source>
        <dbReference type="ARBA" id="ARBA00022729"/>
    </source>
</evidence>
<evidence type="ECO:0000256" key="6">
    <source>
        <dbReference type="SAM" id="SignalP"/>
    </source>
</evidence>
<dbReference type="InterPro" id="IPR014403">
    <property type="entry name" value="APS1/VSP"/>
</dbReference>